<comment type="caution">
    <text evidence="1">The sequence shown here is derived from an EMBL/GenBank/DDBJ whole genome shotgun (WGS) entry which is preliminary data.</text>
</comment>
<dbReference type="EMBL" id="JAHRHJ020000003">
    <property type="protein sequence ID" value="KAH9321266.1"/>
    <property type="molecule type" value="Genomic_DNA"/>
</dbReference>
<evidence type="ECO:0000313" key="2">
    <source>
        <dbReference type="Proteomes" id="UP000824469"/>
    </source>
</evidence>
<reference evidence="1 2" key="1">
    <citation type="journal article" date="2021" name="Nat. Plants">
        <title>The Taxus genome provides insights into paclitaxel biosynthesis.</title>
        <authorList>
            <person name="Xiong X."/>
            <person name="Gou J."/>
            <person name="Liao Q."/>
            <person name="Li Y."/>
            <person name="Zhou Q."/>
            <person name="Bi G."/>
            <person name="Li C."/>
            <person name="Du R."/>
            <person name="Wang X."/>
            <person name="Sun T."/>
            <person name="Guo L."/>
            <person name="Liang H."/>
            <person name="Lu P."/>
            <person name="Wu Y."/>
            <person name="Zhang Z."/>
            <person name="Ro D.K."/>
            <person name="Shang Y."/>
            <person name="Huang S."/>
            <person name="Yan J."/>
        </authorList>
    </citation>
    <scope>NUCLEOTIDE SEQUENCE [LARGE SCALE GENOMIC DNA]</scope>
    <source>
        <strain evidence="1">Ta-2019</strain>
    </source>
</reference>
<proteinExistence type="predicted"/>
<accession>A0AA38GDI7</accession>
<feature type="non-terminal residue" evidence="1">
    <location>
        <position position="1"/>
    </location>
</feature>
<gene>
    <name evidence="1" type="ORF">KI387_015905</name>
</gene>
<name>A0AA38GDI7_TAXCH</name>
<keyword evidence="2" id="KW-1185">Reference proteome</keyword>
<organism evidence="1 2">
    <name type="scientific">Taxus chinensis</name>
    <name type="common">Chinese yew</name>
    <name type="synonym">Taxus wallichiana var. chinensis</name>
    <dbReference type="NCBI Taxonomy" id="29808"/>
    <lineage>
        <taxon>Eukaryota</taxon>
        <taxon>Viridiplantae</taxon>
        <taxon>Streptophyta</taxon>
        <taxon>Embryophyta</taxon>
        <taxon>Tracheophyta</taxon>
        <taxon>Spermatophyta</taxon>
        <taxon>Pinopsida</taxon>
        <taxon>Pinidae</taxon>
        <taxon>Conifers II</taxon>
        <taxon>Cupressales</taxon>
        <taxon>Taxaceae</taxon>
        <taxon>Taxus</taxon>
    </lineage>
</organism>
<protein>
    <submittedName>
        <fullName evidence="1">Uncharacterized protein</fullName>
    </submittedName>
</protein>
<evidence type="ECO:0000313" key="1">
    <source>
        <dbReference type="EMBL" id="KAH9321266.1"/>
    </source>
</evidence>
<sequence>RFSDEAMSLIAKYGAYFIQFRRFSYIRMTCYESTPLKLPMFCNDKMALIK</sequence>
<dbReference type="Proteomes" id="UP000824469">
    <property type="component" value="Unassembled WGS sequence"/>
</dbReference>
<dbReference type="AlphaFoldDB" id="A0AA38GDI7"/>
<feature type="non-terminal residue" evidence="1">
    <location>
        <position position="50"/>
    </location>
</feature>